<keyword evidence="3" id="KW-0732">Signal</keyword>
<gene>
    <name evidence="4" type="ORF">TWF481_005011</name>
</gene>
<dbReference type="Proteomes" id="UP001370758">
    <property type="component" value="Unassembled WGS sequence"/>
</dbReference>
<keyword evidence="2" id="KW-0472">Membrane</keyword>
<name>A0AAV9WN87_9PEZI</name>
<keyword evidence="2" id="KW-1133">Transmembrane helix</keyword>
<evidence type="ECO:0000313" key="5">
    <source>
        <dbReference type="Proteomes" id="UP001370758"/>
    </source>
</evidence>
<comment type="caution">
    <text evidence="4">The sequence shown here is derived from an EMBL/GenBank/DDBJ whole genome shotgun (WGS) entry which is preliminary data.</text>
</comment>
<reference evidence="4 5" key="1">
    <citation type="submission" date="2023-08" db="EMBL/GenBank/DDBJ databases">
        <authorList>
            <person name="Palmer J.M."/>
        </authorList>
    </citation>
    <scope>NUCLEOTIDE SEQUENCE [LARGE SCALE GENOMIC DNA]</scope>
    <source>
        <strain evidence="4 5">TWF481</strain>
    </source>
</reference>
<protein>
    <submittedName>
        <fullName evidence="4">Uncharacterized protein</fullName>
    </submittedName>
</protein>
<keyword evidence="5" id="KW-1185">Reference proteome</keyword>
<evidence type="ECO:0000256" key="2">
    <source>
        <dbReference type="SAM" id="Phobius"/>
    </source>
</evidence>
<accession>A0AAV9WN87</accession>
<evidence type="ECO:0000256" key="1">
    <source>
        <dbReference type="SAM" id="MobiDB-lite"/>
    </source>
</evidence>
<feature type="transmembrane region" description="Helical" evidence="2">
    <location>
        <begin position="302"/>
        <end position="327"/>
    </location>
</feature>
<feature type="transmembrane region" description="Helical" evidence="2">
    <location>
        <begin position="428"/>
        <end position="451"/>
    </location>
</feature>
<feature type="signal peptide" evidence="3">
    <location>
        <begin position="1"/>
        <end position="26"/>
    </location>
</feature>
<sequence length="462" mass="50218">MQSKLLHFDLRFIFTALPIFLTPTSAIPYAIPSTTTALSRDFASYAQQNEPTILSDLYITSSSSAQNPSSTTQDIPTSTSWSSSVSPRAANEEIYTFSPRDDIVEHGKKSSPSSSFSAASLTPLPDTFDARSTSNIDTVGIPKEPKLPSSIYVDMLCQPVGNFNDSSGECLIDTFCSPMSSNEHSTAHHDTLVEDIPVRYYWKRGSLPQGNPSENLPGKAPQDMQDWEIVAMYSPIQTDPPFYPPQEGPYGGGQLQGIPPHIDNDAQAAATADVLHLPLLDPSVNFESEKHAPLRSCRIPKVYGGICHPLVIPIIVITSYMAATSFLSNAEPAYLFRCCFASKPPDASSPAPQYSHQNFPDGLPPQAYYDLETNDNMHNGSTKSSRLISFSKDVLRAIFCCCGGSGDPNVKQINTEDQEIGVDSRNACYYLTTFLTFGAGLIILGAFLGGLCDCVKAECEFV</sequence>
<proteinExistence type="predicted"/>
<dbReference type="AlphaFoldDB" id="A0AAV9WN87"/>
<dbReference type="EMBL" id="JAVHJL010000002">
    <property type="protein sequence ID" value="KAK6510294.1"/>
    <property type="molecule type" value="Genomic_DNA"/>
</dbReference>
<evidence type="ECO:0000256" key="3">
    <source>
        <dbReference type="SAM" id="SignalP"/>
    </source>
</evidence>
<feature type="chain" id="PRO_5043384660" evidence="3">
    <location>
        <begin position="27"/>
        <end position="462"/>
    </location>
</feature>
<feature type="region of interest" description="Disordered" evidence="1">
    <location>
        <begin position="64"/>
        <end position="86"/>
    </location>
</feature>
<evidence type="ECO:0000313" key="4">
    <source>
        <dbReference type="EMBL" id="KAK6510294.1"/>
    </source>
</evidence>
<organism evidence="4 5">
    <name type="scientific">Arthrobotrys musiformis</name>
    <dbReference type="NCBI Taxonomy" id="47236"/>
    <lineage>
        <taxon>Eukaryota</taxon>
        <taxon>Fungi</taxon>
        <taxon>Dikarya</taxon>
        <taxon>Ascomycota</taxon>
        <taxon>Pezizomycotina</taxon>
        <taxon>Orbiliomycetes</taxon>
        <taxon>Orbiliales</taxon>
        <taxon>Orbiliaceae</taxon>
        <taxon>Arthrobotrys</taxon>
    </lineage>
</organism>
<keyword evidence="2" id="KW-0812">Transmembrane</keyword>